<comment type="similarity">
    <text evidence="1">Belongs to the plant acyltransferase family.</text>
</comment>
<dbReference type="InterPro" id="IPR050317">
    <property type="entry name" value="Plant_Fungal_Acyltransferase"/>
</dbReference>
<sequence length="167" mass="18998">MIYFIKMQVTKLKCDGMVIGIMVDHRIVDGYSANMFISSWADITRSKTPSMIPSFERSYLKPRSPKVYSPLIDNVFAPFLPPSNPDTNDLGKEDGDKYPHVNRVYYIEGEQLKMLQQLVNENGARRSKLVAFTSFLWKLVALSMENSGKQNEACNVIVAVDGRRRLS</sequence>
<evidence type="ECO:0000313" key="2">
    <source>
        <dbReference type="EMBL" id="KAF5757366.1"/>
    </source>
</evidence>
<proteinExistence type="inferred from homology"/>
<reference evidence="3" key="2">
    <citation type="submission" date="2017-02" db="EMBL/GenBank/DDBJ databases">
        <title>Sunflower complete genome.</title>
        <authorList>
            <person name="Langlade N."/>
            <person name="Munos S."/>
        </authorList>
    </citation>
    <scope>NUCLEOTIDE SEQUENCE [LARGE SCALE GENOMIC DNA]</scope>
    <source>
        <tissue evidence="3">Leaves</tissue>
    </source>
</reference>
<evidence type="ECO:0000313" key="4">
    <source>
        <dbReference type="Proteomes" id="UP000215914"/>
    </source>
</evidence>
<dbReference type="Proteomes" id="UP000215914">
    <property type="component" value="Chromosome 17"/>
</dbReference>
<dbReference type="EMBL" id="MNCJ02000332">
    <property type="protein sequence ID" value="KAF5757366.1"/>
    <property type="molecule type" value="Genomic_DNA"/>
</dbReference>
<dbReference type="EC" id="2.3.1.84" evidence="2"/>
<keyword evidence="4" id="KW-1185">Reference proteome</keyword>
<name>A0A251RVD9_HELAN</name>
<keyword evidence="3" id="KW-0808">Transferase</keyword>
<dbReference type="OMA" id="HDIHNIS"/>
<dbReference type="AlphaFoldDB" id="A0A251RVD9"/>
<protein>
    <submittedName>
        <fullName evidence="2">Alcohol O-acetyltransferase</fullName>
        <ecNumber evidence="2">2.3.1.84</ecNumber>
    </submittedName>
    <submittedName>
        <fullName evidence="3">Putative transferase, Chloramphenicol acetyltransferase-like domain protein</fullName>
    </submittedName>
</protein>
<accession>A0A251RVD9</accession>
<dbReference type="InParanoid" id="A0A251RVD9"/>
<evidence type="ECO:0000256" key="1">
    <source>
        <dbReference type="ARBA" id="ARBA00009861"/>
    </source>
</evidence>
<dbReference type="GO" id="GO:0004026">
    <property type="term" value="F:alcohol O-acetyltransferase activity"/>
    <property type="evidence" value="ECO:0007669"/>
    <property type="project" value="UniProtKB-EC"/>
</dbReference>
<dbReference type="Gramene" id="mRNA:HanXRQr2_Chr17g0825821">
    <property type="protein sequence ID" value="CDS:HanXRQr2_Chr17g0825821.1"/>
    <property type="gene ID" value="HanXRQr2_Chr17g0825821"/>
</dbReference>
<keyword evidence="2" id="KW-0012">Acyltransferase</keyword>
<reference evidence="2" key="3">
    <citation type="submission" date="2020-06" db="EMBL/GenBank/DDBJ databases">
        <title>Helianthus annuus Genome sequencing and assembly Release 2.</title>
        <authorList>
            <person name="Gouzy J."/>
            <person name="Langlade N."/>
            <person name="Munos S."/>
        </authorList>
    </citation>
    <scope>NUCLEOTIDE SEQUENCE</scope>
    <source>
        <tissue evidence="2">Leaves</tissue>
    </source>
</reference>
<dbReference type="InterPro" id="IPR023213">
    <property type="entry name" value="CAT-like_dom_sf"/>
</dbReference>
<dbReference type="Pfam" id="PF02458">
    <property type="entry name" value="Transferase"/>
    <property type="match status" value="1"/>
</dbReference>
<dbReference type="PANTHER" id="PTHR31642">
    <property type="entry name" value="TRICHOTHECENE 3-O-ACETYLTRANSFERASE"/>
    <property type="match status" value="1"/>
</dbReference>
<gene>
    <name evidence="3" type="ORF">HannXRQ_Chr17g0566221</name>
    <name evidence="2" type="ORF">HanXRQr2_Chr17g0825821</name>
</gene>
<dbReference type="EMBL" id="CM007906">
    <property type="protein sequence ID" value="OTF87824.1"/>
    <property type="molecule type" value="Genomic_DNA"/>
</dbReference>
<evidence type="ECO:0000313" key="3">
    <source>
        <dbReference type="EMBL" id="OTF87824.1"/>
    </source>
</evidence>
<organism evidence="3 4">
    <name type="scientific">Helianthus annuus</name>
    <name type="common">Common sunflower</name>
    <dbReference type="NCBI Taxonomy" id="4232"/>
    <lineage>
        <taxon>Eukaryota</taxon>
        <taxon>Viridiplantae</taxon>
        <taxon>Streptophyta</taxon>
        <taxon>Embryophyta</taxon>
        <taxon>Tracheophyta</taxon>
        <taxon>Spermatophyta</taxon>
        <taxon>Magnoliopsida</taxon>
        <taxon>eudicotyledons</taxon>
        <taxon>Gunneridae</taxon>
        <taxon>Pentapetalae</taxon>
        <taxon>asterids</taxon>
        <taxon>campanulids</taxon>
        <taxon>Asterales</taxon>
        <taxon>Asteraceae</taxon>
        <taxon>Asteroideae</taxon>
        <taxon>Heliantheae alliance</taxon>
        <taxon>Heliantheae</taxon>
        <taxon>Helianthus</taxon>
    </lineage>
</organism>
<dbReference type="PANTHER" id="PTHR31642:SF254">
    <property type="entry name" value="ALCOHOL O-ACETYLTRANSFERASE"/>
    <property type="match status" value="1"/>
</dbReference>
<reference evidence="2 4" key="1">
    <citation type="journal article" date="2017" name="Nature">
        <title>The sunflower genome provides insights into oil metabolism, flowering and Asterid evolution.</title>
        <authorList>
            <person name="Badouin H."/>
            <person name="Gouzy J."/>
            <person name="Grassa C.J."/>
            <person name="Murat F."/>
            <person name="Staton S.E."/>
            <person name="Cottret L."/>
            <person name="Lelandais-Briere C."/>
            <person name="Owens G.L."/>
            <person name="Carrere S."/>
            <person name="Mayjonade B."/>
            <person name="Legrand L."/>
            <person name="Gill N."/>
            <person name="Kane N.C."/>
            <person name="Bowers J.E."/>
            <person name="Hubner S."/>
            <person name="Bellec A."/>
            <person name="Berard A."/>
            <person name="Berges H."/>
            <person name="Blanchet N."/>
            <person name="Boniface M.C."/>
            <person name="Brunel D."/>
            <person name="Catrice O."/>
            <person name="Chaidir N."/>
            <person name="Claudel C."/>
            <person name="Donnadieu C."/>
            <person name="Faraut T."/>
            <person name="Fievet G."/>
            <person name="Helmstetter N."/>
            <person name="King M."/>
            <person name="Knapp S.J."/>
            <person name="Lai Z."/>
            <person name="Le Paslier M.C."/>
            <person name="Lippi Y."/>
            <person name="Lorenzon L."/>
            <person name="Mandel J.R."/>
            <person name="Marage G."/>
            <person name="Marchand G."/>
            <person name="Marquand E."/>
            <person name="Bret-Mestries E."/>
            <person name="Morien E."/>
            <person name="Nambeesan S."/>
            <person name="Nguyen T."/>
            <person name="Pegot-Espagnet P."/>
            <person name="Pouilly N."/>
            <person name="Raftis F."/>
            <person name="Sallet E."/>
            <person name="Schiex T."/>
            <person name="Thomas J."/>
            <person name="Vandecasteele C."/>
            <person name="Vares D."/>
            <person name="Vear F."/>
            <person name="Vautrin S."/>
            <person name="Crespi M."/>
            <person name="Mangin B."/>
            <person name="Burke J.M."/>
            <person name="Salse J."/>
            <person name="Munos S."/>
            <person name="Vincourt P."/>
            <person name="Rieseberg L.H."/>
            <person name="Langlade N.B."/>
        </authorList>
    </citation>
    <scope>NUCLEOTIDE SEQUENCE [LARGE SCALE GENOMIC DNA]</scope>
    <source>
        <strain evidence="4">cv. SF193</strain>
        <tissue evidence="2">Leaves</tissue>
    </source>
</reference>
<dbReference type="Gene3D" id="3.30.559.10">
    <property type="entry name" value="Chloramphenicol acetyltransferase-like domain"/>
    <property type="match status" value="2"/>
</dbReference>